<name>A0A1I0QXB7_9RHOB</name>
<dbReference type="OrthoDB" id="9815326at2"/>
<protein>
    <submittedName>
        <fullName evidence="1">Predicted N-formylglutamate amidohydrolase</fullName>
    </submittedName>
</protein>
<dbReference type="PIRSF" id="PIRSF029730">
    <property type="entry name" value="UCP029730"/>
    <property type="match status" value="1"/>
</dbReference>
<dbReference type="EMBL" id="FOJB01000001">
    <property type="protein sequence ID" value="SEW31986.1"/>
    <property type="molecule type" value="Genomic_DNA"/>
</dbReference>
<organism evidence="1 2">
    <name type="scientific">Aliiroseovarius sediminilitoris</name>
    <dbReference type="NCBI Taxonomy" id="1173584"/>
    <lineage>
        <taxon>Bacteria</taxon>
        <taxon>Pseudomonadati</taxon>
        <taxon>Pseudomonadota</taxon>
        <taxon>Alphaproteobacteria</taxon>
        <taxon>Rhodobacterales</taxon>
        <taxon>Paracoccaceae</taxon>
        <taxon>Aliiroseovarius</taxon>
    </lineage>
</organism>
<dbReference type="GO" id="GO:0016787">
    <property type="term" value="F:hydrolase activity"/>
    <property type="evidence" value="ECO:0007669"/>
    <property type="project" value="UniProtKB-KW"/>
</dbReference>
<sequence>MLRTAWPAAALIGSTGLAPIVLVCEHASRFIPPELDALGLSEDAQGSHVAWDIGALDVAKCLSTGLDAPLVVGEISRLVYDCNRPLEAPDCTPSRSEVFDIPGNVDLNDIDKQSRFDTVHAPFHATVDYAIDRQIARVDAPVLLVTVHSFTPVFHGQRRTLDIGYLHDNNSRAATMAVNIERDRGTYRAAINEPYAARDGVTYTLAKHGEARGLDNVMIEIRNDLIDTPATAEAMADHLVTTLSQVAAHISTPETVKT</sequence>
<dbReference type="SUPFAM" id="SSF53187">
    <property type="entry name" value="Zn-dependent exopeptidases"/>
    <property type="match status" value="1"/>
</dbReference>
<evidence type="ECO:0000313" key="2">
    <source>
        <dbReference type="Proteomes" id="UP000199650"/>
    </source>
</evidence>
<gene>
    <name evidence="1" type="ORF">SAMN05444851_3037</name>
</gene>
<keyword evidence="1" id="KW-0378">Hydrolase</keyword>
<dbReference type="STRING" id="1173584.SAMN05444851_3037"/>
<reference evidence="1 2" key="1">
    <citation type="submission" date="2016-10" db="EMBL/GenBank/DDBJ databases">
        <authorList>
            <person name="de Groot N.N."/>
        </authorList>
    </citation>
    <scope>NUCLEOTIDE SEQUENCE [LARGE SCALE GENOMIC DNA]</scope>
    <source>
        <strain evidence="1 2">DSM 29439</strain>
    </source>
</reference>
<proteinExistence type="predicted"/>
<dbReference type="InterPro" id="IPR007709">
    <property type="entry name" value="N-FG_amidohydro"/>
</dbReference>
<accession>A0A1I0QXB7</accession>
<dbReference type="AlphaFoldDB" id="A0A1I0QXB7"/>
<evidence type="ECO:0000313" key="1">
    <source>
        <dbReference type="EMBL" id="SEW31986.1"/>
    </source>
</evidence>
<dbReference type="Proteomes" id="UP000199650">
    <property type="component" value="Unassembled WGS sequence"/>
</dbReference>
<dbReference type="InterPro" id="IPR011227">
    <property type="entry name" value="UCP029730"/>
</dbReference>
<keyword evidence="2" id="KW-1185">Reference proteome</keyword>
<dbReference type="Gene3D" id="3.40.630.40">
    <property type="entry name" value="Zn-dependent exopeptidases"/>
    <property type="match status" value="1"/>
</dbReference>
<dbReference type="Pfam" id="PF05013">
    <property type="entry name" value="FGase"/>
    <property type="match status" value="1"/>
</dbReference>
<dbReference type="RefSeq" id="WP_091431810.1">
    <property type="nucleotide sequence ID" value="NZ_FOJB01000001.1"/>
</dbReference>